<reference evidence="9 10" key="1">
    <citation type="submission" date="2014-06" db="EMBL/GenBank/DDBJ databases">
        <title>Whole Genome Sequences of Three Symbiotic Endozoicomonas Bacteria.</title>
        <authorList>
            <person name="Neave M.J."/>
            <person name="Apprill A."/>
            <person name="Voolstra C.R."/>
        </authorList>
    </citation>
    <scope>NUCLEOTIDE SEQUENCE [LARGE SCALE GENOMIC DNA]</scope>
    <source>
        <strain evidence="9 10">DSM 22380</strain>
    </source>
</reference>
<accession>A0A081KCY8</accession>
<evidence type="ECO:0000256" key="4">
    <source>
        <dbReference type="ARBA" id="ARBA00022989"/>
    </source>
</evidence>
<keyword evidence="4 6" id="KW-1133">Transmembrane helix</keyword>
<feature type="transmembrane region" description="Helical" evidence="6">
    <location>
        <begin position="290"/>
        <end position="314"/>
    </location>
</feature>
<dbReference type="RefSeq" id="WP_020584425.1">
    <property type="nucleotide sequence ID" value="NZ_JOJP01000001.1"/>
</dbReference>
<comment type="subcellular location">
    <subcellularLocation>
        <location evidence="1">Cell membrane</location>
        <topology evidence="1">Multi-pass membrane protein</topology>
    </subcellularLocation>
</comment>
<dbReference type="Pfam" id="PF02687">
    <property type="entry name" value="FtsX"/>
    <property type="match status" value="1"/>
</dbReference>
<evidence type="ECO:0000256" key="5">
    <source>
        <dbReference type="ARBA" id="ARBA00023136"/>
    </source>
</evidence>
<feature type="domain" description="MacB-like periplasmic core" evidence="8">
    <location>
        <begin position="19"/>
        <end position="208"/>
    </location>
</feature>
<dbReference type="STRING" id="305900.GV64_15935"/>
<dbReference type="EMBL" id="JOJP01000001">
    <property type="protein sequence ID" value="KEI72014.1"/>
    <property type="molecule type" value="Genomic_DNA"/>
</dbReference>
<evidence type="ECO:0000259" key="7">
    <source>
        <dbReference type="Pfam" id="PF02687"/>
    </source>
</evidence>
<evidence type="ECO:0000313" key="9">
    <source>
        <dbReference type="EMBL" id="KEI72014.1"/>
    </source>
</evidence>
<dbReference type="InterPro" id="IPR051125">
    <property type="entry name" value="ABC-4/HrtB_transporter"/>
</dbReference>
<comment type="caution">
    <text evidence="9">The sequence shown here is derived from an EMBL/GenBank/DDBJ whole genome shotgun (WGS) entry which is preliminary data.</text>
</comment>
<dbReference type="InterPro" id="IPR025857">
    <property type="entry name" value="MacB_PCD"/>
</dbReference>
<dbReference type="PANTHER" id="PTHR43738">
    <property type="entry name" value="ABC TRANSPORTER, MEMBRANE PROTEIN"/>
    <property type="match status" value="1"/>
</dbReference>
<keyword evidence="2" id="KW-1003">Cell membrane</keyword>
<evidence type="ECO:0000256" key="1">
    <source>
        <dbReference type="ARBA" id="ARBA00004651"/>
    </source>
</evidence>
<dbReference type="Proteomes" id="UP000027997">
    <property type="component" value="Unassembled WGS sequence"/>
</dbReference>
<keyword evidence="3 6" id="KW-0812">Transmembrane</keyword>
<evidence type="ECO:0000259" key="8">
    <source>
        <dbReference type="Pfam" id="PF12704"/>
    </source>
</evidence>
<dbReference type="AlphaFoldDB" id="A0A081KCY8"/>
<evidence type="ECO:0000313" key="10">
    <source>
        <dbReference type="Proteomes" id="UP000027997"/>
    </source>
</evidence>
<protein>
    <submittedName>
        <fullName evidence="9">Peptide ABC transporter permease</fullName>
    </submittedName>
</protein>
<organism evidence="9 10">
    <name type="scientific">Endozoicomonas elysicola</name>
    <dbReference type="NCBI Taxonomy" id="305900"/>
    <lineage>
        <taxon>Bacteria</taxon>
        <taxon>Pseudomonadati</taxon>
        <taxon>Pseudomonadota</taxon>
        <taxon>Gammaproteobacteria</taxon>
        <taxon>Oceanospirillales</taxon>
        <taxon>Endozoicomonadaceae</taxon>
        <taxon>Endozoicomonas</taxon>
    </lineage>
</organism>
<feature type="transmembrane region" description="Helical" evidence="6">
    <location>
        <begin position="334"/>
        <end position="358"/>
    </location>
</feature>
<evidence type="ECO:0000256" key="2">
    <source>
        <dbReference type="ARBA" id="ARBA00022475"/>
    </source>
</evidence>
<gene>
    <name evidence="9" type="ORF">GV64_15935</name>
</gene>
<keyword evidence="5 6" id="KW-0472">Membrane</keyword>
<feature type="domain" description="ABC3 transporter permease C-terminal" evidence="7">
    <location>
        <begin position="293"/>
        <end position="410"/>
    </location>
</feature>
<dbReference type="InterPro" id="IPR003838">
    <property type="entry name" value="ABC3_permease_C"/>
</dbReference>
<dbReference type="eggNOG" id="COG0577">
    <property type="taxonomic scope" value="Bacteria"/>
</dbReference>
<keyword evidence="10" id="KW-1185">Reference proteome</keyword>
<sequence>MSILHLAVKSLSNRKTTALLTIFSIAISVALLLGVERVRVEARNSFTSTVSGTDLVVGARSSSLNLLLYSVFHIGNATNNITWETYQDLSTNKAVAWTIPIALGDSHQGYRVVGTSQTMFEHFRYGDDQPISFRNGKPFDDLYDAVIGSEVAAVLGYQVGQEIVLSHGVESRALQEHQDKPFRVAGVLAPTGTPMDRVIMISLEGIEALHIDWVNGAAPNALFSVSADRARAMDLQPSSITAYFVGLKSRVAAFRYQREVNEYRQEALTAILPGVALGELWQLVGSAEKALLAVSVMVVIAGLVGMLTTILTSLNERRREMAILRSVGARPGHIFTLMITESLIYAITGTLLGFVMMYGMLFAIQPVLQMQLGLHITIALPGLFELVLAVAIIVSATILGAVPAWRAYKNSLADGLTVRL</sequence>
<feature type="transmembrane region" description="Helical" evidence="6">
    <location>
        <begin position="378"/>
        <end position="402"/>
    </location>
</feature>
<evidence type="ECO:0000256" key="6">
    <source>
        <dbReference type="SAM" id="Phobius"/>
    </source>
</evidence>
<proteinExistence type="predicted"/>
<dbReference type="GO" id="GO:0005886">
    <property type="term" value="C:plasma membrane"/>
    <property type="evidence" value="ECO:0007669"/>
    <property type="project" value="UniProtKB-SubCell"/>
</dbReference>
<dbReference type="Pfam" id="PF12704">
    <property type="entry name" value="MacB_PCD"/>
    <property type="match status" value="1"/>
</dbReference>
<dbReference type="PANTHER" id="PTHR43738:SF2">
    <property type="entry name" value="ABC TRANSPORTER PERMEASE"/>
    <property type="match status" value="1"/>
</dbReference>
<evidence type="ECO:0000256" key="3">
    <source>
        <dbReference type="ARBA" id="ARBA00022692"/>
    </source>
</evidence>
<name>A0A081KCY8_9GAMM</name>